<organism evidence="1 2">
    <name type="scientific">Rhabditophanes sp. KR3021</name>
    <dbReference type="NCBI Taxonomy" id="114890"/>
    <lineage>
        <taxon>Eukaryota</taxon>
        <taxon>Metazoa</taxon>
        <taxon>Ecdysozoa</taxon>
        <taxon>Nematoda</taxon>
        <taxon>Chromadorea</taxon>
        <taxon>Rhabditida</taxon>
        <taxon>Tylenchina</taxon>
        <taxon>Panagrolaimomorpha</taxon>
        <taxon>Strongyloidoidea</taxon>
        <taxon>Alloionematidae</taxon>
        <taxon>Rhabditophanes</taxon>
    </lineage>
</organism>
<name>A0AC35TKY6_9BILA</name>
<sequence>MTSFFRKRVNSLLRTSRWSISKDSPADAYTDDQDHFKKGKSCRYEEDKTSFVTECILNGKNGKKISTPEIYSGKTGLDLPVIHLDVLSLQVKASFTGPDGGLTRVREQREQPIVNMANLDDEFCLSVDEISLNEWNDEPMLEKIKCSHYREAHLESLGFVPGNVSPINTSNEYDWNRYDDKKAYGGSVSLYEKHPITGVNAGNPIADVFGIIARENNCVLALADGVNWGEGAQLAARCGVRGALDHINKHIESGKFQTSTDVFHSLLGAFHAGHALILQEGGALTTLCVALVVPVKNSSTSVLCVCNVGDSLCFVQNPLSGVREITLASHDISLMRDMRDAGGALGPVDGRNPQLHNLTCSMTFVEEGDIVYITSDGVSDNFDPVVGKFCTIKKTEEESEKLTPSPNFATTITNQIKNTIQNSVPPMLKKIPPRCNATLPCVDANQRHELMLLRMADIAVNGSDKSSNDDSDMIESDINQVTAKSLCKNFLEFVYNLTTVKRKTLEDPELYRVRNTHTRSEERIRRRLIKDMISQMPGKLDHSSIVAYKVGDWDGYSRSKIVFETGTTTSSGISSGSSQKSSVSPVSSTSSREEIDYDSVITSDVLGDCHELAISLTHSIDTNVSSMKTNRYSKESIDVTLIGDFTAFNKLADITPTICSPYEQQSLFTNCKPPSGATTSRNILNKENPVEPKERKKHRRNSLSRHTLGIDVSWFKKLIISNGSDKTNELNMAGKSTNISNSKVFLILAILGVYCFYDFYWKRKSLPPGPVPWLIAGNMPQLLLHIGDVDAIFQCWKNQYGGIFTIWIGPIPMVMVADVEIMKNYFVKNADVFSDRWVNYITDTFMEGFNGIVQIHGDKWREQRRFSLHVLRDFGVGRAEIEKRVMLEVERMIECLEKDAGNEAIDLHSYFAACVGNIIITILFGKRYEHDDPVFIELRDLLERQTQVVIRPVMGLYCVAPFTTKIPLINSSWKELMGMKKFLNTFLRKEVTEHLAKFDPSAEPTDFTFAYLKEMHERKASNGDMGYFSEKQLEMLLLDLFFAGMETTVTTLKWGFLNLILNPDEQKVVQTAMCDLPNIVKMEDKNHLLYLQAMMNEIQRVANILPFNLLRTTSTTVSIDGYTFKKGTMVLPMISIVMNDPFYFENPKKFDPSRFIDNNNGIKKYDGFLPFSVGRRSCLGESLAKAELFLVISNILKNFDLSIDPAKPMPSTKRILGLTCSPQKYKVLLTRRNL</sequence>
<evidence type="ECO:0000313" key="1">
    <source>
        <dbReference type="Proteomes" id="UP000095286"/>
    </source>
</evidence>
<accession>A0AC35TKY6</accession>
<reference evidence="2" key="1">
    <citation type="submission" date="2016-11" db="UniProtKB">
        <authorList>
            <consortium name="WormBaseParasite"/>
        </authorList>
    </citation>
    <scope>IDENTIFICATION</scope>
    <source>
        <strain evidence="2">KR3021</strain>
    </source>
</reference>
<evidence type="ECO:0000313" key="2">
    <source>
        <dbReference type="WBParaSite" id="RSKR_0000178400.1"/>
    </source>
</evidence>
<dbReference type="WBParaSite" id="RSKR_0000178400.1">
    <property type="protein sequence ID" value="RSKR_0000178400.1"/>
    <property type="gene ID" value="RSKR_0000178400"/>
</dbReference>
<protein>
    <submittedName>
        <fullName evidence="2">PPM-type phosphatase domain-containing protein</fullName>
    </submittedName>
</protein>
<dbReference type="Proteomes" id="UP000095286">
    <property type="component" value="Unplaced"/>
</dbReference>
<proteinExistence type="predicted"/>